<dbReference type="AlphaFoldDB" id="A0AAE0NXI9"/>
<dbReference type="Pfam" id="PF00023">
    <property type="entry name" value="Ank"/>
    <property type="match status" value="1"/>
</dbReference>
<feature type="domain" description="Nephrocystin 3-like N-terminal" evidence="4">
    <location>
        <begin position="6"/>
        <end position="111"/>
    </location>
</feature>
<keyword evidence="6" id="KW-1185">Reference proteome</keyword>
<keyword evidence="1" id="KW-0677">Repeat</keyword>
<dbReference type="PANTHER" id="PTHR24198">
    <property type="entry name" value="ANKYRIN REPEAT AND PROTEIN KINASE DOMAIN-CONTAINING PROTEIN"/>
    <property type="match status" value="1"/>
</dbReference>
<evidence type="ECO:0000313" key="5">
    <source>
        <dbReference type="EMBL" id="KAK3389389.1"/>
    </source>
</evidence>
<name>A0AAE0NXI9_9PEZI</name>
<feature type="repeat" description="ANK" evidence="3">
    <location>
        <begin position="436"/>
        <end position="468"/>
    </location>
</feature>
<organism evidence="5 6">
    <name type="scientific">Podospora didyma</name>
    <dbReference type="NCBI Taxonomy" id="330526"/>
    <lineage>
        <taxon>Eukaryota</taxon>
        <taxon>Fungi</taxon>
        <taxon>Dikarya</taxon>
        <taxon>Ascomycota</taxon>
        <taxon>Pezizomycotina</taxon>
        <taxon>Sordariomycetes</taxon>
        <taxon>Sordariomycetidae</taxon>
        <taxon>Sordariales</taxon>
        <taxon>Podosporaceae</taxon>
        <taxon>Podospora</taxon>
    </lineage>
</organism>
<dbReference type="SMART" id="SM00248">
    <property type="entry name" value="ANK"/>
    <property type="match status" value="20"/>
</dbReference>
<evidence type="ECO:0000256" key="3">
    <source>
        <dbReference type="PROSITE-ProRule" id="PRU00023"/>
    </source>
</evidence>
<dbReference type="PROSITE" id="PS50297">
    <property type="entry name" value="ANK_REP_REGION"/>
    <property type="match status" value="2"/>
</dbReference>
<dbReference type="Pfam" id="PF12796">
    <property type="entry name" value="Ank_2"/>
    <property type="match status" value="3"/>
</dbReference>
<dbReference type="Pfam" id="PF24883">
    <property type="entry name" value="NPHP3_N"/>
    <property type="match status" value="1"/>
</dbReference>
<dbReference type="PROSITE" id="PS50088">
    <property type="entry name" value="ANK_REPEAT"/>
    <property type="match status" value="5"/>
</dbReference>
<comment type="caution">
    <text evidence="5">The sequence shown here is derived from an EMBL/GenBank/DDBJ whole genome shotgun (WGS) entry which is preliminary data.</text>
</comment>
<dbReference type="InterPro" id="IPR002110">
    <property type="entry name" value="Ankyrin_rpt"/>
</dbReference>
<dbReference type="PANTHER" id="PTHR24198:SF165">
    <property type="entry name" value="ANKYRIN REPEAT-CONTAINING PROTEIN-RELATED"/>
    <property type="match status" value="1"/>
</dbReference>
<dbReference type="Gene3D" id="1.25.40.20">
    <property type="entry name" value="Ankyrin repeat-containing domain"/>
    <property type="match status" value="5"/>
</dbReference>
<feature type="repeat" description="ANK" evidence="3">
    <location>
        <begin position="328"/>
        <end position="360"/>
    </location>
</feature>
<dbReference type="SUPFAM" id="SSF48403">
    <property type="entry name" value="Ankyrin repeat"/>
    <property type="match status" value="3"/>
</dbReference>
<accession>A0AAE0NXI9</accession>
<keyword evidence="2 3" id="KW-0040">ANK repeat</keyword>
<evidence type="ECO:0000313" key="6">
    <source>
        <dbReference type="Proteomes" id="UP001285441"/>
    </source>
</evidence>
<protein>
    <submittedName>
        <fullName evidence="5">Ankyrin repeat-containing domain protein</fullName>
    </submittedName>
</protein>
<sequence length="1231" mass="133437">MTPASSTFYFDFSDTKKQSVANLLKSIIYQLISTYKEISEPAVDLHTKCHGLTEPGLDELLGVAMAEVSRTERTFVLIDALDECSEEERAVFFETFRPPLPGNLNLLITSRKEVDIETALARSASHSIRIRSSCVDTDVRIHVNNSISRDRRLFRWAVCQLDAMKRCLTPAMVRAELKRMPATLYQTYDRILQAVPTLHQPFVQSAIHWLAFSRRPLLIEELSEAAVFDPEAEEFNPEHSRLFDENVILELCGSLVTSSIIDNTYVNWLNVYTPDRRLNEHPIFYGRAMRRGPHNLPQSFYWASFLGDVELVEWLVSLGADVCAVEGNAGSALGAAAYRHNVDAVELLLSFGSDPNLENPELGNVLQVAALGGSAKVVKQLLDAGASVNAQGGSYNTALVAAASKEHYDIAAAAGDLKTAIILLGAGADINDTTYSDGTALYASAQSGSIPLVQLLLRNGAEVNKVGRGEFGYPITAAAAKGHVQIVRMLLRTGADANVMGGHRGVTCLEAAVESRSMESFRVVLEAGADPNIRGHGMTDIAKDLIQRRADPNRYLYMTDESPFTEAVKQACERDKGDLELVKLLMEKDADINIGNGLALYWAATCEGDENENVLRFLAESGADLDLVSTSQKCTALQGAIKEGRKLIADLLLELGATINGPIGGNGYVIHYAIASGDASMVQYVLQKGAFVDDSSTGHCSIWSAVRYKKAQLIPLLKSKGAKIKSVSPAFAMSRWWKDKASYRMLIEEGCTFSGNGATYLIDQIDVEAWDELKEMLSDGIEVNSHTSYQTPALQVALAGRKDVLELLFTYGADINYAPHNIVSCLVGACSNNDISMAEFLLDHGADVNFVVQERVSALSTAVSTVDNLPLVKLLLYHGTEVGLDDGYVFQEAIWGGYKILDQLFQQRMKSSQREVYLNLALQEAAYYTLRDVVDWLLEHGANAAYSGGKYGCALTAAVSDANMYDGAGINNRRLIIDLLIQHGATVNPPTVTIQKQNLNRDLKAFAHPPPLVASLHCRSISLATAFLGAGANPNLQGGELCTALQEAARYLGDMFVPLLSAGADPRAVTDGPFGTALHAAAYAHDVPAIKALVAAGADPSLVAGKYGTAVQAAAKLETVSSGWSAGLESLETLKALVEAGADVHAHGGKYDSALQMAAKSDNVLVVRWLVEEMGADITILGGRFGSVQEAAVRKGAWGVVNYLELVGGKMKWESRYGLDQWKNFKVSWEE</sequence>
<dbReference type="InterPro" id="IPR056884">
    <property type="entry name" value="NPHP3-like_N"/>
</dbReference>
<proteinExistence type="predicted"/>
<reference evidence="5" key="2">
    <citation type="submission" date="2023-06" db="EMBL/GenBank/DDBJ databases">
        <authorList>
            <consortium name="Lawrence Berkeley National Laboratory"/>
            <person name="Haridas S."/>
            <person name="Hensen N."/>
            <person name="Bonometti L."/>
            <person name="Westerberg I."/>
            <person name="Brannstrom I.O."/>
            <person name="Guillou S."/>
            <person name="Cros-Aarteil S."/>
            <person name="Calhoun S."/>
            <person name="Kuo A."/>
            <person name="Mondo S."/>
            <person name="Pangilinan J."/>
            <person name="Riley R."/>
            <person name="LaButti K."/>
            <person name="Andreopoulos B."/>
            <person name="Lipzen A."/>
            <person name="Chen C."/>
            <person name="Yanf M."/>
            <person name="Daum C."/>
            <person name="Ng V."/>
            <person name="Clum A."/>
            <person name="Steindorff A."/>
            <person name="Ohm R."/>
            <person name="Martin F."/>
            <person name="Silar P."/>
            <person name="Natvig D."/>
            <person name="Lalanne C."/>
            <person name="Gautier V."/>
            <person name="Ament-velasquez S.L."/>
            <person name="Kruys A."/>
            <person name="Hutchinson M.I."/>
            <person name="Powell A.J."/>
            <person name="Barry K."/>
            <person name="Miller A.N."/>
            <person name="Grigoriev I.V."/>
            <person name="Debuchy R."/>
            <person name="Gladieux P."/>
            <person name="Thoren M.H."/>
            <person name="Johannesson H."/>
        </authorList>
    </citation>
    <scope>NUCLEOTIDE SEQUENCE</scope>
    <source>
        <strain evidence="5">CBS 232.78</strain>
    </source>
</reference>
<evidence type="ECO:0000256" key="1">
    <source>
        <dbReference type="ARBA" id="ARBA00022737"/>
    </source>
</evidence>
<evidence type="ECO:0000256" key="2">
    <source>
        <dbReference type="ARBA" id="ARBA00023043"/>
    </source>
</evidence>
<reference evidence="5" key="1">
    <citation type="journal article" date="2023" name="Mol. Phylogenet. Evol.">
        <title>Genome-scale phylogeny and comparative genomics of the fungal order Sordariales.</title>
        <authorList>
            <person name="Hensen N."/>
            <person name="Bonometti L."/>
            <person name="Westerberg I."/>
            <person name="Brannstrom I.O."/>
            <person name="Guillou S."/>
            <person name="Cros-Aarteil S."/>
            <person name="Calhoun S."/>
            <person name="Haridas S."/>
            <person name="Kuo A."/>
            <person name="Mondo S."/>
            <person name="Pangilinan J."/>
            <person name="Riley R."/>
            <person name="LaButti K."/>
            <person name="Andreopoulos B."/>
            <person name="Lipzen A."/>
            <person name="Chen C."/>
            <person name="Yan M."/>
            <person name="Daum C."/>
            <person name="Ng V."/>
            <person name="Clum A."/>
            <person name="Steindorff A."/>
            <person name="Ohm R.A."/>
            <person name="Martin F."/>
            <person name="Silar P."/>
            <person name="Natvig D.O."/>
            <person name="Lalanne C."/>
            <person name="Gautier V."/>
            <person name="Ament-Velasquez S.L."/>
            <person name="Kruys A."/>
            <person name="Hutchinson M.I."/>
            <person name="Powell A.J."/>
            <person name="Barry K."/>
            <person name="Miller A.N."/>
            <person name="Grigoriev I.V."/>
            <person name="Debuchy R."/>
            <person name="Gladieux P."/>
            <person name="Hiltunen Thoren M."/>
            <person name="Johannesson H."/>
        </authorList>
    </citation>
    <scope>NUCLEOTIDE SEQUENCE</scope>
    <source>
        <strain evidence="5">CBS 232.78</strain>
    </source>
</reference>
<dbReference type="InterPro" id="IPR036770">
    <property type="entry name" value="Ankyrin_rpt-contain_sf"/>
</dbReference>
<evidence type="ECO:0000259" key="4">
    <source>
        <dbReference type="Pfam" id="PF24883"/>
    </source>
</evidence>
<feature type="repeat" description="ANK" evidence="3">
    <location>
        <begin position="361"/>
        <end position="393"/>
    </location>
</feature>
<feature type="repeat" description="ANK" evidence="3">
    <location>
        <begin position="504"/>
        <end position="536"/>
    </location>
</feature>
<dbReference type="Proteomes" id="UP001285441">
    <property type="component" value="Unassembled WGS sequence"/>
</dbReference>
<gene>
    <name evidence="5" type="ORF">B0H63DRAFT_518621</name>
</gene>
<dbReference type="EMBL" id="JAULSW010000002">
    <property type="protein sequence ID" value="KAK3389389.1"/>
    <property type="molecule type" value="Genomic_DNA"/>
</dbReference>
<feature type="repeat" description="ANK" evidence="3">
    <location>
        <begin position="470"/>
        <end position="502"/>
    </location>
</feature>